<keyword evidence="1" id="KW-0175">Coiled coil</keyword>
<organism evidence="2 3">
    <name type="scientific">Pterulicium gracile</name>
    <dbReference type="NCBI Taxonomy" id="1884261"/>
    <lineage>
        <taxon>Eukaryota</taxon>
        <taxon>Fungi</taxon>
        <taxon>Dikarya</taxon>
        <taxon>Basidiomycota</taxon>
        <taxon>Agaricomycotina</taxon>
        <taxon>Agaricomycetes</taxon>
        <taxon>Agaricomycetidae</taxon>
        <taxon>Agaricales</taxon>
        <taxon>Pleurotineae</taxon>
        <taxon>Pterulaceae</taxon>
        <taxon>Pterulicium</taxon>
    </lineage>
</organism>
<sequence>MHCRSTRSSARNGPCHGCGILNPKATHPFSSPFQYQPFDFSKHAYQAAKNAISNGEAKVAELEKAIRRLRARKRHIQRVALQTRSFISPIHRLPEEVLVLIFEGASGNRDWSWPFVSSGWKFASPWEISAVCRRWRRVALSTACSHLWASIELYMHSVEAPAMEARLNRLEIQAHRAGRSPMHIEARAARILPPSVSQARLCQILIDHLHQCRSLDLKDIAGYLVDPAIFPTTQLHLSALEYLQVDHTGTWLRDMIIGAVEAPKLRAINLARINTSPKDVPRS</sequence>
<dbReference type="EMBL" id="ML178842">
    <property type="protein sequence ID" value="TFK98069.1"/>
    <property type="molecule type" value="Genomic_DNA"/>
</dbReference>
<evidence type="ECO:0000256" key="1">
    <source>
        <dbReference type="SAM" id="Coils"/>
    </source>
</evidence>
<dbReference type="OrthoDB" id="3365698at2759"/>
<evidence type="ECO:0000313" key="2">
    <source>
        <dbReference type="EMBL" id="TFK98069.1"/>
    </source>
</evidence>
<keyword evidence="3" id="KW-1185">Reference proteome</keyword>
<protein>
    <submittedName>
        <fullName evidence="2">Uncharacterized protein</fullName>
    </submittedName>
</protein>
<evidence type="ECO:0000313" key="3">
    <source>
        <dbReference type="Proteomes" id="UP000305067"/>
    </source>
</evidence>
<proteinExistence type="predicted"/>
<dbReference type="AlphaFoldDB" id="A0A5C3QAJ6"/>
<dbReference type="InterPro" id="IPR032675">
    <property type="entry name" value="LRR_dom_sf"/>
</dbReference>
<accession>A0A5C3QAJ6</accession>
<gene>
    <name evidence="2" type="ORF">BDV98DRAFT_573431</name>
</gene>
<dbReference type="Gene3D" id="3.80.10.10">
    <property type="entry name" value="Ribonuclease Inhibitor"/>
    <property type="match status" value="1"/>
</dbReference>
<feature type="coiled-coil region" evidence="1">
    <location>
        <begin position="45"/>
        <end position="79"/>
    </location>
</feature>
<name>A0A5C3QAJ6_9AGAR</name>
<reference evidence="2 3" key="1">
    <citation type="journal article" date="2019" name="Nat. Ecol. Evol.">
        <title>Megaphylogeny resolves global patterns of mushroom evolution.</title>
        <authorList>
            <person name="Varga T."/>
            <person name="Krizsan K."/>
            <person name="Foldi C."/>
            <person name="Dima B."/>
            <person name="Sanchez-Garcia M."/>
            <person name="Sanchez-Ramirez S."/>
            <person name="Szollosi G.J."/>
            <person name="Szarkandi J.G."/>
            <person name="Papp V."/>
            <person name="Albert L."/>
            <person name="Andreopoulos W."/>
            <person name="Angelini C."/>
            <person name="Antonin V."/>
            <person name="Barry K.W."/>
            <person name="Bougher N.L."/>
            <person name="Buchanan P."/>
            <person name="Buyck B."/>
            <person name="Bense V."/>
            <person name="Catcheside P."/>
            <person name="Chovatia M."/>
            <person name="Cooper J."/>
            <person name="Damon W."/>
            <person name="Desjardin D."/>
            <person name="Finy P."/>
            <person name="Geml J."/>
            <person name="Haridas S."/>
            <person name="Hughes K."/>
            <person name="Justo A."/>
            <person name="Karasinski D."/>
            <person name="Kautmanova I."/>
            <person name="Kiss B."/>
            <person name="Kocsube S."/>
            <person name="Kotiranta H."/>
            <person name="LaButti K.M."/>
            <person name="Lechner B.E."/>
            <person name="Liimatainen K."/>
            <person name="Lipzen A."/>
            <person name="Lukacs Z."/>
            <person name="Mihaltcheva S."/>
            <person name="Morgado L.N."/>
            <person name="Niskanen T."/>
            <person name="Noordeloos M.E."/>
            <person name="Ohm R.A."/>
            <person name="Ortiz-Santana B."/>
            <person name="Ovrebo C."/>
            <person name="Racz N."/>
            <person name="Riley R."/>
            <person name="Savchenko A."/>
            <person name="Shiryaev A."/>
            <person name="Soop K."/>
            <person name="Spirin V."/>
            <person name="Szebenyi C."/>
            <person name="Tomsovsky M."/>
            <person name="Tulloss R.E."/>
            <person name="Uehling J."/>
            <person name="Grigoriev I.V."/>
            <person name="Vagvolgyi C."/>
            <person name="Papp T."/>
            <person name="Martin F.M."/>
            <person name="Miettinen O."/>
            <person name="Hibbett D.S."/>
            <person name="Nagy L.G."/>
        </authorList>
    </citation>
    <scope>NUCLEOTIDE SEQUENCE [LARGE SCALE GENOMIC DNA]</scope>
    <source>
        <strain evidence="2 3">CBS 309.79</strain>
    </source>
</reference>
<dbReference type="Proteomes" id="UP000305067">
    <property type="component" value="Unassembled WGS sequence"/>
</dbReference>